<organism evidence="3 4">
    <name type="scientific">Dactylonectria macrodidyma</name>
    <dbReference type="NCBI Taxonomy" id="307937"/>
    <lineage>
        <taxon>Eukaryota</taxon>
        <taxon>Fungi</taxon>
        <taxon>Dikarya</taxon>
        <taxon>Ascomycota</taxon>
        <taxon>Pezizomycotina</taxon>
        <taxon>Sordariomycetes</taxon>
        <taxon>Hypocreomycetidae</taxon>
        <taxon>Hypocreales</taxon>
        <taxon>Nectriaceae</taxon>
        <taxon>Dactylonectria</taxon>
    </lineage>
</organism>
<name>A0A9P9JLS4_9HYPO</name>
<gene>
    <name evidence="3" type="ORF">EDB81DRAFT_909511</name>
</gene>
<reference evidence="3" key="1">
    <citation type="journal article" date="2021" name="Nat. Commun.">
        <title>Genetic determinants of endophytism in the Arabidopsis root mycobiome.</title>
        <authorList>
            <person name="Mesny F."/>
            <person name="Miyauchi S."/>
            <person name="Thiergart T."/>
            <person name="Pickel B."/>
            <person name="Atanasova L."/>
            <person name="Karlsson M."/>
            <person name="Huettel B."/>
            <person name="Barry K.W."/>
            <person name="Haridas S."/>
            <person name="Chen C."/>
            <person name="Bauer D."/>
            <person name="Andreopoulos W."/>
            <person name="Pangilinan J."/>
            <person name="LaButti K."/>
            <person name="Riley R."/>
            <person name="Lipzen A."/>
            <person name="Clum A."/>
            <person name="Drula E."/>
            <person name="Henrissat B."/>
            <person name="Kohler A."/>
            <person name="Grigoriev I.V."/>
            <person name="Martin F.M."/>
            <person name="Hacquard S."/>
        </authorList>
    </citation>
    <scope>NUCLEOTIDE SEQUENCE</scope>
    <source>
        <strain evidence="3">MPI-CAGE-AT-0147</strain>
    </source>
</reference>
<evidence type="ECO:0000313" key="4">
    <source>
        <dbReference type="Proteomes" id="UP000738349"/>
    </source>
</evidence>
<evidence type="ECO:0000256" key="2">
    <source>
        <dbReference type="SAM" id="MobiDB-lite"/>
    </source>
</evidence>
<proteinExistence type="predicted"/>
<feature type="compositionally biased region" description="Polar residues" evidence="2">
    <location>
        <begin position="40"/>
        <end position="51"/>
    </location>
</feature>
<feature type="compositionally biased region" description="Basic and acidic residues" evidence="2">
    <location>
        <begin position="52"/>
        <end position="61"/>
    </location>
</feature>
<dbReference type="AlphaFoldDB" id="A0A9P9JLS4"/>
<dbReference type="OrthoDB" id="5213630at2759"/>
<keyword evidence="1" id="KW-0175">Coiled coil</keyword>
<keyword evidence="4" id="KW-1185">Reference proteome</keyword>
<accession>A0A9P9JLS4</accession>
<protein>
    <submittedName>
        <fullName evidence="3">Uncharacterized protein</fullName>
    </submittedName>
</protein>
<dbReference type="Proteomes" id="UP000738349">
    <property type="component" value="Unassembled WGS sequence"/>
</dbReference>
<evidence type="ECO:0000256" key="1">
    <source>
        <dbReference type="SAM" id="Coils"/>
    </source>
</evidence>
<feature type="coiled-coil region" evidence="1">
    <location>
        <begin position="140"/>
        <end position="188"/>
    </location>
</feature>
<evidence type="ECO:0000313" key="3">
    <source>
        <dbReference type="EMBL" id="KAH7170826.1"/>
    </source>
</evidence>
<comment type="caution">
    <text evidence="3">The sequence shown here is derived from an EMBL/GenBank/DDBJ whole genome shotgun (WGS) entry which is preliminary data.</text>
</comment>
<feature type="compositionally biased region" description="Polar residues" evidence="2">
    <location>
        <begin position="62"/>
        <end position="73"/>
    </location>
</feature>
<dbReference type="EMBL" id="JAGMUV010000002">
    <property type="protein sequence ID" value="KAH7170826.1"/>
    <property type="molecule type" value="Genomic_DNA"/>
</dbReference>
<feature type="region of interest" description="Disordered" evidence="2">
    <location>
        <begin position="1"/>
        <end position="73"/>
    </location>
</feature>
<sequence>MNPEIQEGVVELPGNNRDPSRRNAKASIDPSPRPDSSSRLTMTKSSTSDSNFSHEHTRCHDVSTSTADEESAQIQELKTAGSLLDNQEQDFSTISGTSDKRAREASLNLEKIVRQGFNQMASSLSALSKQVIDQRDLAKLAQLQRELAATTETNHQLKGRQETLEEALEKANIKLEKALQERDIQRRLADGGTLANSRKSSDRVIHSKWKQLDFNICILALQLTKNEPRNRISRAVSMRLTFLSRAWRDHLRDDDLREFLMRGYLWKLVIDEIFEYSTIPSNGRIDHSLRYTEKHMIARVLQIDQASEPLMQRIARWRAQGSALSEELWGEDEEKLNRILTVHLRELRPFWTAQDGSMDRSEVKTSNQMKAILKGAMELERLFLGSKAASQVSMGSHVSPSPGPHQFDQDDMEPVMWTRPISVRSLVIFYTSPALYKLGSADGQNFDKLVTLEKASVVCN</sequence>